<dbReference type="Gene3D" id="3.10.450.240">
    <property type="match status" value="1"/>
</dbReference>
<dbReference type="PIRSF" id="PIRSF031890">
    <property type="entry name" value="UCP031890_transporter_Tim44"/>
    <property type="match status" value="1"/>
</dbReference>
<dbReference type="PANTHER" id="PTHR41542">
    <property type="entry name" value="BLL5807 PROTEIN"/>
    <property type="match status" value="1"/>
</dbReference>
<dbReference type="Proteomes" id="UP001239909">
    <property type="component" value="Unassembled WGS sequence"/>
</dbReference>
<dbReference type="PANTHER" id="PTHR41542:SF1">
    <property type="entry name" value="BLL5807 PROTEIN"/>
    <property type="match status" value="1"/>
</dbReference>
<accession>A0ABQ6LJK4</accession>
<sequence length="220" mass="24322">MSYQLLEFIVLFAIAAFLLFKLRSVIGTRTGFEPPSSPAGRGADRAGPEAARPVEEDDEIEAAAMRALDEDARAAMAEIRKVEPGFSLEEFLHGARSAYEMILTAYEEGDRATLQDLLTPDVYAAFEGVIASRERDGLKVDSRFIGVRDLKVDTLRFDADTAEADLTLRFVGEMITAVRDSEGRIVEGDPNEIRRQTDVWTFSRVMGSPNPNWLLSATGE</sequence>
<comment type="caution">
    <text evidence="3">The sequence shown here is derived from an EMBL/GenBank/DDBJ whole genome shotgun (WGS) entry which is preliminary data.</text>
</comment>
<proteinExistence type="predicted"/>
<dbReference type="NCBIfam" id="NF033779">
    <property type="entry name" value="Tim44_TimA_adap"/>
    <property type="match status" value="1"/>
</dbReference>
<evidence type="ECO:0000259" key="2">
    <source>
        <dbReference type="SMART" id="SM00978"/>
    </source>
</evidence>
<dbReference type="Pfam" id="PF04280">
    <property type="entry name" value="Tim44"/>
    <property type="match status" value="1"/>
</dbReference>
<keyword evidence="4" id="KW-1185">Reference proteome</keyword>
<dbReference type="InterPro" id="IPR032710">
    <property type="entry name" value="NTF2-like_dom_sf"/>
</dbReference>
<evidence type="ECO:0000313" key="3">
    <source>
        <dbReference type="EMBL" id="GMG83445.1"/>
    </source>
</evidence>
<dbReference type="InterPro" id="IPR016985">
    <property type="entry name" value="UCP031890_Tim44-rel"/>
</dbReference>
<organism evidence="3 4">
    <name type="scientific">Paralimibaculum aggregatum</name>
    <dbReference type="NCBI Taxonomy" id="3036245"/>
    <lineage>
        <taxon>Bacteria</taxon>
        <taxon>Pseudomonadati</taxon>
        <taxon>Pseudomonadota</taxon>
        <taxon>Alphaproteobacteria</taxon>
        <taxon>Rhodobacterales</taxon>
        <taxon>Paracoccaceae</taxon>
        <taxon>Paralimibaculum</taxon>
    </lineage>
</organism>
<dbReference type="SMART" id="SM00978">
    <property type="entry name" value="Tim44"/>
    <property type="match status" value="1"/>
</dbReference>
<dbReference type="EMBL" id="BSYI01000019">
    <property type="protein sequence ID" value="GMG83445.1"/>
    <property type="molecule type" value="Genomic_DNA"/>
</dbReference>
<feature type="domain" description="Tim44-like" evidence="2">
    <location>
        <begin position="72"/>
        <end position="220"/>
    </location>
</feature>
<evidence type="ECO:0000256" key="1">
    <source>
        <dbReference type="SAM" id="MobiDB-lite"/>
    </source>
</evidence>
<dbReference type="RefSeq" id="WP_285672239.1">
    <property type="nucleotide sequence ID" value="NZ_BSYI01000019.1"/>
</dbReference>
<feature type="region of interest" description="Disordered" evidence="1">
    <location>
        <begin position="31"/>
        <end position="55"/>
    </location>
</feature>
<name>A0ABQ6LJK4_9RHOB</name>
<protein>
    <submittedName>
        <fullName evidence="3">Tim44/TimA family putative adaptor protein</fullName>
    </submittedName>
</protein>
<evidence type="ECO:0000313" key="4">
    <source>
        <dbReference type="Proteomes" id="UP001239909"/>
    </source>
</evidence>
<gene>
    <name evidence="3" type="ORF">LNKW23_26580</name>
</gene>
<dbReference type="SUPFAM" id="SSF54427">
    <property type="entry name" value="NTF2-like"/>
    <property type="match status" value="1"/>
</dbReference>
<reference evidence="3 4" key="1">
    <citation type="submission" date="2023-04" db="EMBL/GenBank/DDBJ databases">
        <title>Marinoamorphus aggregata gen. nov., sp. Nov., isolate from tissue of brittle star Ophioplocus japonicus.</title>
        <authorList>
            <person name="Kawano K."/>
            <person name="Sawayama S."/>
            <person name="Nakagawa S."/>
        </authorList>
    </citation>
    <scope>NUCLEOTIDE SEQUENCE [LARGE SCALE GENOMIC DNA]</scope>
    <source>
        <strain evidence="3 4">NKW23</strain>
    </source>
</reference>
<dbReference type="InterPro" id="IPR007379">
    <property type="entry name" value="Tim44-like_dom"/>
</dbReference>